<comment type="caution">
    <text evidence="1">The sequence shown here is derived from an EMBL/GenBank/DDBJ whole genome shotgun (WGS) entry which is preliminary data.</text>
</comment>
<evidence type="ECO:0008006" key="3">
    <source>
        <dbReference type="Google" id="ProtNLM"/>
    </source>
</evidence>
<reference evidence="1 2" key="1">
    <citation type="submission" date="2021-06" db="EMBL/GenBank/DDBJ databases">
        <authorList>
            <person name="Jeong J.W."/>
        </authorList>
    </citation>
    <scope>NUCLEOTIDE SEQUENCE [LARGE SCALE GENOMIC DNA]</scope>
    <source>
        <strain evidence="1 2">MMS21-TAE1-1</strain>
    </source>
</reference>
<gene>
    <name evidence="1" type="ORF">KSW38_19755</name>
</gene>
<name>A0ABS6I9Z7_9MICC</name>
<keyword evidence="2" id="KW-1185">Reference proteome</keyword>
<sequence>MPILIVKTKPVLGSEEQYNDWYDAQHLPEMLAVPGFVAARRYRKSVTQSAGNTAAADDPLEYLAVYEIEGDPTVALENLVTAVRGGRIHMSPAKAPEQFAIVYDELGDWTRSDNA</sequence>
<evidence type="ECO:0000313" key="2">
    <source>
        <dbReference type="Proteomes" id="UP000824166"/>
    </source>
</evidence>
<organism evidence="1 2">
    <name type="scientific">Paenarthrobacter aromaticivorans</name>
    <dbReference type="NCBI Taxonomy" id="2849150"/>
    <lineage>
        <taxon>Bacteria</taxon>
        <taxon>Bacillati</taxon>
        <taxon>Actinomycetota</taxon>
        <taxon>Actinomycetes</taxon>
        <taxon>Micrococcales</taxon>
        <taxon>Micrococcaceae</taxon>
        <taxon>Paenarthrobacter</taxon>
    </lineage>
</organism>
<dbReference type="EMBL" id="JAHOPC010000015">
    <property type="protein sequence ID" value="MBU8868535.1"/>
    <property type="molecule type" value="Genomic_DNA"/>
</dbReference>
<protein>
    <recommendedName>
        <fullName evidence="3">EthD domain-containing protein</fullName>
    </recommendedName>
</protein>
<evidence type="ECO:0000313" key="1">
    <source>
        <dbReference type="EMBL" id="MBU8868535.1"/>
    </source>
</evidence>
<dbReference type="Proteomes" id="UP000824166">
    <property type="component" value="Unassembled WGS sequence"/>
</dbReference>
<accession>A0ABS6I9Z7</accession>
<proteinExistence type="predicted"/>
<dbReference type="RefSeq" id="WP_216926657.1">
    <property type="nucleotide sequence ID" value="NZ_JAHOPC010000015.1"/>
</dbReference>